<dbReference type="GO" id="GO:0003677">
    <property type="term" value="F:DNA binding"/>
    <property type="evidence" value="ECO:0007669"/>
    <property type="project" value="InterPro"/>
</dbReference>
<dbReference type="Pfam" id="PF17746">
    <property type="entry name" value="SfsA_N"/>
    <property type="match status" value="1"/>
</dbReference>
<dbReference type="Gene3D" id="2.40.50.580">
    <property type="match status" value="2"/>
</dbReference>
<dbReference type="EMBL" id="JACRSV010000001">
    <property type="protein sequence ID" value="MBC8559590.1"/>
    <property type="molecule type" value="Genomic_DNA"/>
</dbReference>
<dbReference type="Gene3D" id="3.40.1350.60">
    <property type="match status" value="1"/>
</dbReference>
<dbReference type="PANTHER" id="PTHR30545">
    <property type="entry name" value="SUGAR FERMENTATION STIMULATION PROTEIN A"/>
    <property type="match status" value="1"/>
</dbReference>
<evidence type="ECO:0000313" key="5">
    <source>
        <dbReference type="Proteomes" id="UP000610760"/>
    </source>
</evidence>
<proteinExistence type="inferred from homology"/>
<name>A0A926I666_9FIRM</name>
<evidence type="ECO:0000313" key="4">
    <source>
        <dbReference type="EMBL" id="MBC8559590.1"/>
    </source>
</evidence>
<dbReference type="AlphaFoldDB" id="A0A926I666"/>
<sequence length="279" mass="30723">MNYKDVHRAVFLERPNRFIAHCLVEGGEAAVHAESTGPIGDEEVVTHVKNTARCRIGGEEVVAHVKNTARCRIGGEEVVAHVKNTGRCRELLLPGATVWLQHHDNPARKTSWSLIAVQKGERLINMDSQAPNEIAAEAILDGTLALPGWEQPDAVRREVRYGDSRFDLCLEKGGKQAFVEVKGVTLEQDGAVYFPDAPTERGLKHVRELCRALDGGYGGFILFIIQMENVRFFAPNDETHPAFGEALREAAKKGIGIVAADCFVKPDEVRLKSIVPVEL</sequence>
<dbReference type="NCBIfam" id="TIGR00230">
    <property type="entry name" value="sfsA"/>
    <property type="match status" value="1"/>
</dbReference>
<dbReference type="PANTHER" id="PTHR30545:SF2">
    <property type="entry name" value="SUGAR FERMENTATION STIMULATION PROTEIN A"/>
    <property type="match status" value="1"/>
</dbReference>
<feature type="domain" description="SfsA N-terminal OB" evidence="3">
    <location>
        <begin position="69"/>
        <end position="125"/>
    </location>
</feature>
<dbReference type="CDD" id="cd22359">
    <property type="entry name" value="SfsA-like_bacterial"/>
    <property type="match status" value="1"/>
</dbReference>
<gene>
    <name evidence="1 4" type="primary">sfsA</name>
    <name evidence="4" type="ORF">H8710_05825</name>
</gene>
<organism evidence="4 5">
    <name type="scientific">Fumia xinanensis</name>
    <dbReference type="NCBI Taxonomy" id="2763659"/>
    <lineage>
        <taxon>Bacteria</taxon>
        <taxon>Bacillati</taxon>
        <taxon>Bacillota</taxon>
        <taxon>Clostridia</taxon>
        <taxon>Eubacteriales</taxon>
        <taxon>Oscillospiraceae</taxon>
        <taxon>Fumia</taxon>
    </lineage>
</organism>
<protein>
    <recommendedName>
        <fullName evidence="1">Sugar fermentation stimulation protein homolog</fullName>
    </recommendedName>
</protein>
<dbReference type="RefSeq" id="WP_249294482.1">
    <property type="nucleotide sequence ID" value="NZ_JACRSV010000001.1"/>
</dbReference>
<dbReference type="InterPro" id="IPR040452">
    <property type="entry name" value="SfsA_C"/>
</dbReference>
<comment type="similarity">
    <text evidence="1">Belongs to the SfsA family.</text>
</comment>
<dbReference type="HAMAP" id="MF_00095">
    <property type="entry name" value="SfsA"/>
    <property type="match status" value="1"/>
</dbReference>
<evidence type="ECO:0000256" key="1">
    <source>
        <dbReference type="HAMAP-Rule" id="MF_00095"/>
    </source>
</evidence>
<reference evidence="4" key="1">
    <citation type="submission" date="2020-08" db="EMBL/GenBank/DDBJ databases">
        <title>Genome public.</title>
        <authorList>
            <person name="Liu C."/>
            <person name="Sun Q."/>
        </authorList>
    </citation>
    <scope>NUCLEOTIDE SEQUENCE</scope>
    <source>
        <strain evidence="4">NSJ-33</strain>
    </source>
</reference>
<dbReference type="InterPro" id="IPR005224">
    <property type="entry name" value="SfsA"/>
</dbReference>
<evidence type="ECO:0000259" key="3">
    <source>
        <dbReference type="Pfam" id="PF17746"/>
    </source>
</evidence>
<evidence type="ECO:0000259" key="2">
    <source>
        <dbReference type="Pfam" id="PF03749"/>
    </source>
</evidence>
<dbReference type="InterPro" id="IPR041465">
    <property type="entry name" value="SfsA_N"/>
</dbReference>
<comment type="caution">
    <text evidence="4">The sequence shown here is derived from an EMBL/GenBank/DDBJ whole genome shotgun (WGS) entry which is preliminary data.</text>
</comment>
<accession>A0A926I666</accession>
<dbReference type="Proteomes" id="UP000610760">
    <property type="component" value="Unassembled WGS sequence"/>
</dbReference>
<feature type="domain" description="Sugar fermentation stimulation protein C-terminal" evidence="2">
    <location>
        <begin position="129"/>
        <end position="267"/>
    </location>
</feature>
<keyword evidence="5" id="KW-1185">Reference proteome</keyword>
<dbReference type="Pfam" id="PF03749">
    <property type="entry name" value="SfsA"/>
    <property type="match status" value="1"/>
</dbReference>